<dbReference type="Proteomes" id="UP001597458">
    <property type="component" value="Unassembled WGS sequence"/>
</dbReference>
<sequence>MKSLMYPLIFWFIIGLATIGLLVNLIYHPMALLSQLLIIVLVVFLGMILIKRLMGIGTNKTEYTAYRKAVKQSKKKQRRRSKNHFMQSKSRLQHNFRVISSDTHLKRNLNLTKAKDHGHLTVINGKKHKKRKRMLF</sequence>
<feature type="transmembrane region" description="Helical" evidence="1">
    <location>
        <begin position="32"/>
        <end position="50"/>
    </location>
</feature>
<gene>
    <name evidence="2" type="ORF">ACFSTF_13550</name>
</gene>
<dbReference type="InterPro" id="IPR048110">
    <property type="entry name" value="SA1362/YqhP-like"/>
</dbReference>
<dbReference type="EMBL" id="JBHUMR010000014">
    <property type="protein sequence ID" value="MFD2618330.1"/>
    <property type="molecule type" value="Genomic_DNA"/>
</dbReference>
<reference evidence="3" key="1">
    <citation type="journal article" date="2019" name="Int. J. Syst. Evol. Microbiol.">
        <title>The Global Catalogue of Microorganisms (GCM) 10K type strain sequencing project: providing services to taxonomists for standard genome sequencing and annotation.</title>
        <authorList>
            <consortium name="The Broad Institute Genomics Platform"/>
            <consortium name="The Broad Institute Genome Sequencing Center for Infectious Disease"/>
            <person name="Wu L."/>
            <person name="Ma J."/>
        </authorList>
    </citation>
    <scope>NUCLEOTIDE SEQUENCE [LARGE SCALE GENOMIC DNA]</scope>
    <source>
        <strain evidence="3">TISTR 2241</strain>
    </source>
</reference>
<proteinExistence type="predicted"/>
<dbReference type="NCBIfam" id="NF041554">
    <property type="entry name" value="SA1362_fam"/>
    <property type="match status" value="1"/>
</dbReference>
<comment type="caution">
    <text evidence="2">The sequence shown here is derived from an EMBL/GenBank/DDBJ whole genome shotgun (WGS) entry which is preliminary data.</text>
</comment>
<organism evidence="2 3">
    <name type="scientific">Terrilactibacillus laevilacticus</name>
    <dbReference type="NCBI Taxonomy" id="1380157"/>
    <lineage>
        <taxon>Bacteria</taxon>
        <taxon>Bacillati</taxon>
        <taxon>Bacillota</taxon>
        <taxon>Bacilli</taxon>
        <taxon>Bacillales</taxon>
        <taxon>Bacillaceae</taxon>
        <taxon>Terrilactibacillus</taxon>
    </lineage>
</organism>
<keyword evidence="1" id="KW-0812">Transmembrane</keyword>
<feature type="transmembrane region" description="Helical" evidence="1">
    <location>
        <begin position="7"/>
        <end position="26"/>
    </location>
</feature>
<keyword evidence="3" id="KW-1185">Reference proteome</keyword>
<keyword evidence="1" id="KW-0472">Membrane</keyword>
<keyword evidence="1" id="KW-1133">Transmembrane helix</keyword>
<evidence type="ECO:0000313" key="3">
    <source>
        <dbReference type="Proteomes" id="UP001597458"/>
    </source>
</evidence>
<name>A0ABW5PTR2_9BACI</name>
<evidence type="ECO:0000313" key="2">
    <source>
        <dbReference type="EMBL" id="MFD2618330.1"/>
    </source>
</evidence>
<dbReference type="RefSeq" id="WP_141191398.1">
    <property type="nucleotide sequence ID" value="NZ_JBHUMR010000014.1"/>
</dbReference>
<accession>A0ABW5PTR2</accession>
<evidence type="ECO:0000256" key="1">
    <source>
        <dbReference type="SAM" id="Phobius"/>
    </source>
</evidence>
<protein>
    <submittedName>
        <fullName evidence="2">SA1362 family protein</fullName>
    </submittedName>
</protein>